<keyword evidence="8 20" id="KW-0489">Methyltransferase</keyword>
<evidence type="ECO:0000259" key="18">
    <source>
        <dbReference type="PROSITE" id="PS50868"/>
    </source>
</evidence>
<dbReference type="PROSITE" id="PS51568">
    <property type="entry name" value="SAM_MT43_SET2_1"/>
    <property type="match status" value="1"/>
</dbReference>
<reference evidence="20" key="3">
    <citation type="submission" date="2014-01" db="EMBL/GenBank/DDBJ databases">
        <title>Evolution of pathogenesis and genome organization in the Tremellales.</title>
        <authorList>
            <person name="Cuomo C."/>
            <person name="Litvintseva A."/>
            <person name="Heitman J."/>
            <person name="Chen Y."/>
            <person name="Sun S."/>
            <person name="Springer D."/>
            <person name="Dromer F."/>
            <person name="Young S."/>
            <person name="Zeng Q."/>
            <person name="Chapman S."/>
            <person name="Gujja S."/>
            <person name="Saif S."/>
            <person name="Birren B."/>
        </authorList>
    </citation>
    <scope>NUCLEOTIDE SEQUENCE</scope>
    <source>
        <strain evidence="20">CBS 10118</strain>
    </source>
</reference>
<dbReference type="InterPro" id="IPR013257">
    <property type="entry name" value="SRI"/>
</dbReference>
<feature type="region of interest" description="Disordered" evidence="16">
    <location>
        <begin position="626"/>
        <end position="674"/>
    </location>
</feature>
<evidence type="ECO:0000256" key="14">
    <source>
        <dbReference type="ARBA" id="ARBA00030091"/>
    </source>
</evidence>
<dbReference type="GO" id="GO:0005694">
    <property type="term" value="C:chromosome"/>
    <property type="evidence" value="ECO:0007669"/>
    <property type="project" value="UniProtKB-SubCell"/>
</dbReference>
<dbReference type="InterPro" id="IPR050777">
    <property type="entry name" value="SET2_Histone-Lys_MeTrsfase"/>
</dbReference>
<evidence type="ECO:0000256" key="10">
    <source>
        <dbReference type="ARBA" id="ARBA00022691"/>
    </source>
</evidence>
<keyword evidence="13" id="KW-0539">Nucleus</keyword>
<comment type="function">
    <text evidence="1">Histone methyltransferase that trimethylates histone H3 'Lys-36' forming H3K36me3. Involved in transcription elongation as well as in transcription repression.</text>
</comment>
<evidence type="ECO:0000256" key="5">
    <source>
        <dbReference type="ARBA" id="ARBA00018028"/>
    </source>
</evidence>
<dbReference type="KEGG" id="kbi:30211589"/>
<evidence type="ECO:0000256" key="8">
    <source>
        <dbReference type="ARBA" id="ARBA00022603"/>
    </source>
</evidence>
<keyword evidence="7" id="KW-0678">Repressor</keyword>
<dbReference type="Proteomes" id="UP000092730">
    <property type="component" value="Chromosome 7"/>
</dbReference>
<comment type="subcellular location">
    <subcellularLocation>
        <location evidence="3">Chromosome</location>
    </subcellularLocation>
    <subcellularLocation>
        <location evidence="2">Nucleus</location>
    </subcellularLocation>
</comment>
<dbReference type="EC" id="2.1.1.359" evidence="4"/>
<dbReference type="InterPro" id="IPR003616">
    <property type="entry name" value="Post-SET_dom"/>
</dbReference>
<feature type="region of interest" description="Disordered" evidence="16">
    <location>
        <begin position="826"/>
        <end position="876"/>
    </location>
</feature>
<dbReference type="InterPro" id="IPR046341">
    <property type="entry name" value="SET_dom_sf"/>
</dbReference>
<reference evidence="21" key="2">
    <citation type="submission" date="2013-07" db="EMBL/GenBank/DDBJ databases">
        <authorList>
            <consortium name="The Broad Institute Genome Sequencing Platform"/>
            <person name="Cuomo C."/>
            <person name="Litvintseva A."/>
            <person name="Chen Y."/>
            <person name="Heitman J."/>
            <person name="Sun S."/>
            <person name="Springer D."/>
            <person name="Dromer F."/>
            <person name="Young S.K."/>
            <person name="Zeng Q."/>
            <person name="Gargeya S."/>
            <person name="Fitzgerald M."/>
            <person name="Abouelleil A."/>
            <person name="Alvarado L."/>
            <person name="Berlin A.M."/>
            <person name="Chapman S.B."/>
            <person name="Dewar J."/>
            <person name="Goldberg J."/>
            <person name="Griggs A."/>
            <person name="Gujja S."/>
            <person name="Hansen M."/>
            <person name="Howarth C."/>
            <person name="Imamovic A."/>
            <person name="Larimer J."/>
            <person name="McCowan C."/>
            <person name="Murphy C."/>
            <person name="Pearson M."/>
            <person name="Priest M."/>
            <person name="Roberts A."/>
            <person name="Saif S."/>
            <person name="Shea T."/>
            <person name="Sykes S."/>
            <person name="Wortman J."/>
            <person name="Nusbaum C."/>
            <person name="Birren B."/>
        </authorList>
    </citation>
    <scope>NUCLEOTIDE SEQUENCE</scope>
    <source>
        <strain evidence="21">CBS 10118</strain>
    </source>
</reference>
<evidence type="ECO:0000256" key="16">
    <source>
        <dbReference type="SAM" id="MobiDB-lite"/>
    </source>
</evidence>
<reference evidence="20" key="1">
    <citation type="submission" date="2013-07" db="EMBL/GenBank/DDBJ databases">
        <title>The Genome Sequence of Cryptococcus bestiolae CBS10118.</title>
        <authorList>
            <consortium name="The Broad Institute Genome Sequencing Platform"/>
            <person name="Cuomo C."/>
            <person name="Litvintseva A."/>
            <person name="Chen Y."/>
            <person name="Heitman J."/>
            <person name="Sun S."/>
            <person name="Springer D."/>
            <person name="Dromer F."/>
            <person name="Young S.K."/>
            <person name="Zeng Q."/>
            <person name="Gargeya S."/>
            <person name="Fitzgerald M."/>
            <person name="Abouelleil A."/>
            <person name="Alvarado L."/>
            <person name="Berlin A.M."/>
            <person name="Chapman S.B."/>
            <person name="Dewar J."/>
            <person name="Goldberg J."/>
            <person name="Griggs A."/>
            <person name="Gujja S."/>
            <person name="Hansen M."/>
            <person name="Howarth C."/>
            <person name="Imamovic A."/>
            <person name="Larimer J."/>
            <person name="McCowan C."/>
            <person name="Murphy C."/>
            <person name="Pearson M."/>
            <person name="Priest M."/>
            <person name="Roberts A."/>
            <person name="Saif S."/>
            <person name="Shea T."/>
            <person name="Sykes S."/>
            <person name="Wortman J."/>
            <person name="Nusbaum C."/>
            <person name="Birren B."/>
        </authorList>
    </citation>
    <scope>NUCLEOTIDE SEQUENCE [LARGE SCALE GENOMIC DNA]</scope>
    <source>
        <strain evidence="20">CBS 10118</strain>
    </source>
</reference>
<evidence type="ECO:0000256" key="4">
    <source>
        <dbReference type="ARBA" id="ARBA00012178"/>
    </source>
</evidence>
<dbReference type="SMART" id="SM00508">
    <property type="entry name" value="PostSET"/>
    <property type="match status" value="1"/>
</dbReference>
<feature type="domain" description="SET" evidence="17">
    <location>
        <begin position="212"/>
        <end position="329"/>
    </location>
</feature>
<evidence type="ECO:0000256" key="6">
    <source>
        <dbReference type="ARBA" id="ARBA00022454"/>
    </source>
</evidence>
<dbReference type="PANTHER" id="PTHR22884">
    <property type="entry name" value="SET DOMAIN PROTEINS"/>
    <property type="match status" value="1"/>
</dbReference>
<evidence type="ECO:0000256" key="2">
    <source>
        <dbReference type="ARBA" id="ARBA00004123"/>
    </source>
</evidence>
<keyword evidence="11" id="KW-0805">Transcription regulation</keyword>
<dbReference type="InterPro" id="IPR044437">
    <property type="entry name" value="SETD2/Set2_SET"/>
</dbReference>
<dbReference type="GeneID" id="30211589"/>
<keyword evidence="22" id="KW-1185">Reference proteome</keyword>
<dbReference type="InterPro" id="IPR017923">
    <property type="entry name" value="TFIIS_N"/>
</dbReference>
<feature type="compositionally biased region" description="Basic residues" evidence="16">
    <location>
        <begin position="754"/>
        <end position="763"/>
    </location>
</feature>
<feature type="compositionally biased region" description="Basic and acidic residues" evidence="16">
    <location>
        <begin position="863"/>
        <end position="873"/>
    </location>
</feature>
<sequence>MSDEDLPLPSPIKPELELDEKEGILDMDVGTPAVTQESTLEDLFKADEPNPNPPTPRQSCSRSPTSAIGQEDLKPRTHTQTFLEDENQASSSSSSPLPGTPSGGGRGRSKKVKVEEKPPQLIDDLPIAWDEAHETFTSLDKCHYESKGLGLSREQDEMMVCDCVYDKHDPDTDPCGPESDCINRALFIECLGGECRAGKHCHNQQFSRKQYANVEVVLTEKKGFGLRAGSAIPSNTLIYEYIGEVVAEKTFRKRMQQYADEGIRHFYFMMLQKEEYIDATKKGGIGRFANHSCNPNSEVQKWVVGRRLRMGIFTKRDVVKGEEITFNYNVDRYGHDAQICYCGEPNCVGTIGGKTQTDVSLSTMNDLFLDALGITDEVEANGMKGNKKKKSRQLDEDFVPTLRPIEEPEVQKVAAAMRQSMENKTMMSRLLQRIKMTEEPAVQRQLGRMHGFSLMSMVLAELADDREIVLLALESMSKWKLQIRNKIEDSNIEEPVKKLQDSQDEEVSNLAKQLLEYWSTLELSYKIPRVKKLATLDAEDEAGTTTIAEAASHSTSTPRRPDAWENTTQIQLDIAPVRPRIPIPSFHRPRPPPPAPPSRPSLPVSQSSDRLKLDAIIALAQQNIQSAVSNPAPSESPAAESSRSGSMVIEEDERRKRQKRSHYDIDDEEDEEAKKEKRLTKLVGEVVVRSMSKYKEQMEHDTFKRYAKECTGILVEKEKKGHTYSTTRHPTLSEEKKAKMKSFTKEFTHKVLKRLKEKGKLRKINPNQNQPSTSTTPTSTSTSSRTLKVEGGNGTMNTPTPSGTIIETPTEGTQGELMDDIFGKDDMDIDMDMDLDQSPSSASRGGGRKESVPSITGNGNGGERARSPVDEIRSAPVTVKKMNGGYTVERLDLSTLGKVNGMSHQNQPHNQNQRSPEK</sequence>
<feature type="domain" description="AWS" evidence="19">
    <location>
        <begin position="156"/>
        <end position="210"/>
    </location>
</feature>
<reference evidence="21" key="4">
    <citation type="submission" date="2024-02" db="EMBL/GenBank/DDBJ databases">
        <title>Comparative genomics of Cryptococcus and Kwoniella reveals pathogenesis evolution and contrasting modes of karyotype evolution via chromosome fusion or intercentromeric recombination.</title>
        <authorList>
            <person name="Coelho M.A."/>
            <person name="David-Palma M."/>
            <person name="Shea T."/>
            <person name="Bowers K."/>
            <person name="McGinley-Smith S."/>
            <person name="Mohammad A.W."/>
            <person name="Gnirke A."/>
            <person name="Yurkov A.M."/>
            <person name="Nowrousian M."/>
            <person name="Sun S."/>
            <person name="Cuomo C.A."/>
            <person name="Heitman J."/>
        </authorList>
    </citation>
    <scope>NUCLEOTIDE SEQUENCE</scope>
    <source>
        <strain evidence="21">CBS 10118</strain>
    </source>
</reference>
<keyword evidence="12" id="KW-0804">Transcription</keyword>
<dbReference type="InterPro" id="IPR025788">
    <property type="entry name" value="Set2_fungi"/>
</dbReference>
<feature type="region of interest" description="Disordered" evidence="16">
    <location>
        <begin position="1"/>
        <end position="119"/>
    </location>
</feature>
<dbReference type="CDD" id="cd19172">
    <property type="entry name" value="SET_SETD2"/>
    <property type="match status" value="1"/>
</dbReference>
<evidence type="ECO:0000259" key="17">
    <source>
        <dbReference type="PROSITE" id="PS50280"/>
    </source>
</evidence>
<protein>
    <recommendedName>
        <fullName evidence="5">Histone-lysine N-methyltransferase, H3 lysine-36 specific</fullName>
        <ecNumber evidence="4">2.1.1.359</ecNumber>
    </recommendedName>
    <alternativeName>
        <fullName evidence="14">SET domain-containing protein 2</fullName>
    </alternativeName>
</protein>
<feature type="compositionally biased region" description="Polar residues" evidence="16">
    <location>
        <begin position="795"/>
        <end position="810"/>
    </location>
</feature>
<feature type="region of interest" description="Disordered" evidence="16">
    <location>
        <begin position="895"/>
        <end position="918"/>
    </location>
</feature>
<proteinExistence type="predicted"/>
<dbReference type="FunFam" id="2.170.270.10:FF:000062">
    <property type="entry name" value="Histone-lysine N-methyltransferase, H3 lysine-36 specific"/>
    <property type="match status" value="1"/>
</dbReference>
<dbReference type="STRING" id="1296100.A0A1B9FVQ6"/>
<comment type="catalytic activity">
    <reaction evidence="15">
        <text>L-lysyl(36)-[histone H3] + 3 S-adenosyl-L-methionine = N(6),N(6),N(6)-trimethyl-L-lysyl(36)-[histone H3] + 3 S-adenosyl-L-homocysteine + 3 H(+)</text>
        <dbReference type="Rhea" id="RHEA:60324"/>
        <dbReference type="Rhea" id="RHEA-COMP:9785"/>
        <dbReference type="Rhea" id="RHEA-COMP:15536"/>
        <dbReference type="ChEBI" id="CHEBI:15378"/>
        <dbReference type="ChEBI" id="CHEBI:29969"/>
        <dbReference type="ChEBI" id="CHEBI:57856"/>
        <dbReference type="ChEBI" id="CHEBI:59789"/>
        <dbReference type="ChEBI" id="CHEBI:61961"/>
        <dbReference type="EC" id="2.1.1.359"/>
    </reaction>
</comment>
<dbReference type="Pfam" id="PF08236">
    <property type="entry name" value="SRI"/>
    <property type="match status" value="1"/>
</dbReference>
<dbReference type="EMBL" id="KI894024">
    <property type="protein sequence ID" value="OCF22845.1"/>
    <property type="molecule type" value="Genomic_DNA"/>
</dbReference>
<keyword evidence="10" id="KW-0949">S-adenosyl-L-methionine</keyword>
<evidence type="ECO:0000256" key="13">
    <source>
        <dbReference type="ARBA" id="ARBA00023242"/>
    </source>
</evidence>
<dbReference type="InterPro" id="IPR001214">
    <property type="entry name" value="SET_dom"/>
</dbReference>
<dbReference type="Gene3D" id="1.10.1740.100">
    <property type="entry name" value="Set2, Rpb1 interacting domain"/>
    <property type="match status" value="1"/>
</dbReference>
<dbReference type="InterPro" id="IPR038190">
    <property type="entry name" value="SRI_sf"/>
</dbReference>
<dbReference type="GO" id="GO:0032259">
    <property type="term" value="P:methylation"/>
    <property type="evidence" value="ECO:0007669"/>
    <property type="project" value="UniProtKB-KW"/>
</dbReference>
<feature type="domain" description="Post-SET" evidence="18">
    <location>
        <begin position="336"/>
        <end position="352"/>
    </location>
</feature>
<dbReference type="PROSITE" id="PS50280">
    <property type="entry name" value="SET"/>
    <property type="match status" value="1"/>
</dbReference>
<dbReference type="Gene3D" id="2.170.270.10">
    <property type="entry name" value="SET domain"/>
    <property type="match status" value="1"/>
</dbReference>
<dbReference type="Pfam" id="PF00856">
    <property type="entry name" value="SET"/>
    <property type="match status" value="1"/>
</dbReference>
<feature type="compositionally biased region" description="Polar residues" evidence="16">
    <location>
        <begin position="902"/>
        <end position="918"/>
    </location>
</feature>
<dbReference type="EMBL" id="CP144547">
    <property type="protein sequence ID" value="WVW86390.1"/>
    <property type="molecule type" value="Genomic_DNA"/>
</dbReference>
<evidence type="ECO:0000256" key="15">
    <source>
        <dbReference type="ARBA" id="ARBA00047545"/>
    </source>
</evidence>
<evidence type="ECO:0000256" key="7">
    <source>
        <dbReference type="ARBA" id="ARBA00022491"/>
    </source>
</evidence>
<dbReference type="SUPFAM" id="SSF82199">
    <property type="entry name" value="SET domain"/>
    <property type="match status" value="1"/>
</dbReference>
<dbReference type="PROSITE" id="PS51215">
    <property type="entry name" value="AWS"/>
    <property type="match status" value="1"/>
</dbReference>
<evidence type="ECO:0000256" key="12">
    <source>
        <dbReference type="ARBA" id="ARBA00023163"/>
    </source>
</evidence>
<feature type="region of interest" description="Disordered" evidence="16">
    <location>
        <begin position="754"/>
        <end position="810"/>
    </location>
</feature>
<keyword evidence="9 20" id="KW-0808">Transferase</keyword>
<evidence type="ECO:0000313" key="20">
    <source>
        <dbReference type="EMBL" id="OCF22845.1"/>
    </source>
</evidence>
<dbReference type="Pfam" id="PF17907">
    <property type="entry name" value="AWS"/>
    <property type="match status" value="1"/>
</dbReference>
<name>A0A1B9FVQ6_9TREE</name>
<dbReference type="OrthoDB" id="422362at2759"/>
<dbReference type="GO" id="GO:0140955">
    <property type="term" value="F:histone H3K36 trimethyltransferase activity"/>
    <property type="evidence" value="ECO:0007669"/>
    <property type="project" value="UniProtKB-EC"/>
</dbReference>
<dbReference type="RefSeq" id="XP_019043915.1">
    <property type="nucleotide sequence ID" value="XM_019193792.1"/>
</dbReference>
<evidence type="ECO:0000256" key="1">
    <source>
        <dbReference type="ARBA" id="ARBA00003901"/>
    </source>
</evidence>
<evidence type="ECO:0000256" key="11">
    <source>
        <dbReference type="ARBA" id="ARBA00023015"/>
    </source>
</evidence>
<evidence type="ECO:0000259" key="19">
    <source>
        <dbReference type="PROSITE" id="PS51215"/>
    </source>
</evidence>
<evidence type="ECO:0000256" key="3">
    <source>
        <dbReference type="ARBA" id="ARBA00004286"/>
    </source>
</evidence>
<accession>A0A1B9FVQ6</accession>
<keyword evidence="6" id="KW-0158">Chromosome</keyword>
<evidence type="ECO:0000313" key="22">
    <source>
        <dbReference type="Proteomes" id="UP000092730"/>
    </source>
</evidence>
<feature type="compositionally biased region" description="Low complexity" evidence="16">
    <location>
        <begin position="771"/>
        <end position="784"/>
    </location>
</feature>
<feature type="compositionally biased region" description="Polar residues" evidence="16">
    <location>
        <begin position="57"/>
        <end position="68"/>
    </location>
</feature>
<dbReference type="SMART" id="SM00317">
    <property type="entry name" value="SET"/>
    <property type="match status" value="1"/>
</dbReference>
<dbReference type="SMART" id="SM00570">
    <property type="entry name" value="AWS"/>
    <property type="match status" value="1"/>
</dbReference>
<dbReference type="AlphaFoldDB" id="A0A1B9FVQ6"/>
<evidence type="ECO:0000313" key="21">
    <source>
        <dbReference type="EMBL" id="WVW86390.1"/>
    </source>
</evidence>
<dbReference type="InterPro" id="IPR006560">
    <property type="entry name" value="AWS_dom"/>
</dbReference>
<dbReference type="GO" id="GO:0005634">
    <property type="term" value="C:nucleus"/>
    <property type="evidence" value="ECO:0007669"/>
    <property type="project" value="UniProtKB-SubCell"/>
</dbReference>
<feature type="compositionally biased region" description="Pro residues" evidence="16">
    <location>
        <begin position="591"/>
        <end position="600"/>
    </location>
</feature>
<feature type="region of interest" description="Disordered" evidence="16">
    <location>
        <begin position="571"/>
        <end position="607"/>
    </location>
</feature>
<gene>
    <name evidence="20" type="ORF">I302_07190</name>
    <name evidence="21" type="ORF">I302_108436</name>
</gene>
<dbReference type="Pfam" id="PF08711">
    <property type="entry name" value="Med26"/>
    <property type="match status" value="1"/>
</dbReference>
<dbReference type="PROSITE" id="PS50868">
    <property type="entry name" value="POST_SET"/>
    <property type="match status" value="1"/>
</dbReference>
<feature type="compositionally biased region" description="Low complexity" evidence="16">
    <location>
        <begin position="626"/>
        <end position="646"/>
    </location>
</feature>
<dbReference type="GO" id="GO:0006355">
    <property type="term" value="P:regulation of DNA-templated transcription"/>
    <property type="evidence" value="ECO:0007669"/>
    <property type="project" value="InterPro"/>
</dbReference>
<dbReference type="VEuPathDB" id="FungiDB:I302_07190"/>
<organism evidence="20">
    <name type="scientific">Kwoniella bestiolae CBS 10118</name>
    <dbReference type="NCBI Taxonomy" id="1296100"/>
    <lineage>
        <taxon>Eukaryota</taxon>
        <taxon>Fungi</taxon>
        <taxon>Dikarya</taxon>
        <taxon>Basidiomycota</taxon>
        <taxon>Agaricomycotina</taxon>
        <taxon>Tremellomycetes</taxon>
        <taxon>Tremellales</taxon>
        <taxon>Cryptococcaceae</taxon>
        <taxon>Kwoniella</taxon>
    </lineage>
</organism>
<evidence type="ECO:0000256" key="9">
    <source>
        <dbReference type="ARBA" id="ARBA00022679"/>
    </source>
</evidence>